<dbReference type="Gene3D" id="1.25.40.20">
    <property type="entry name" value="Ankyrin repeat-containing domain"/>
    <property type="match status" value="2"/>
</dbReference>
<dbReference type="InterPro" id="IPR002110">
    <property type="entry name" value="Ankyrin_rpt"/>
</dbReference>
<dbReference type="GO" id="GO:0005886">
    <property type="term" value="C:plasma membrane"/>
    <property type="evidence" value="ECO:0007669"/>
    <property type="project" value="UniProtKB-SubCell"/>
</dbReference>
<dbReference type="InterPro" id="IPR036770">
    <property type="entry name" value="Ankyrin_rpt-contain_sf"/>
</dbReference>
<dbReference type="AlphaFoldDB" id="A0A835CAX4"/>
<evidence type="ECO:0000259" key="4">
    <source>
        <dbReference type="Pfam" id="PF13962"/>
    </source>
</evidence>
<comment type="subcellular location">
    <subcellularLocation>
        <location evidence="1">Cell membrane</location>
        <topology evidence="1">Peripheral membrane protein</topology>
        <orientation evidence="1">Cytoplasmic side</orientation>
    </subcellularLocation>
</comment>
<feature type="repeat" description="ANK" evidence="2">
    <location>
        <begin position="146"/>
        <end position="169"/>
    </location>
</feature>
<dbReference type="Pfam" id="PF12796">
    <property type="entry name" value="Ank_2"/>
    <property type="match status" value="2"/>
</dbReference>
<dbReference type="PANTHER" id="PTHR24128:SF61">
    <property type="entry name" value="ANKYRIN REPEAT-CONTAINING PROTEIN BDA1-LIKE"/>
    <property type="match status" value="1"/>
</dbReference>
<dbReference type="PANTHER" id="PTHR24128">
    <property type="entry name" value="HOMEOBOX PROTEIN WARIAI"/>
    <property type="match status" value="1"/>
</dbReference>
<feature type="repeat" description="ANK" evidence="2">
    <location>
        <begin position="70"/>
        <end position="92"/>
    </location>
</feature>
<keyword evidence="3" id="KW-1133">Transmembrane helix</keyword>
<dbReference type="PROSITE" id="PS50297">
    <property type="entry name" value="ANK_REP_REGION"/>
    <property type="match status" value="3"/>
</dbReference>
<feature type="repeat" description="ANK" evidence="2">
    <location>
        <begin position="112"/>
        <end position="138"/>
    </location>
</feature>
<evidence type="ECO:0000256" key="2">
    <source>
        <dbReference type="PROSITE-ProRule" id="PRU00023"/>
    </source>
</evidence>
<dbReference type="PROSITE" id="PS50088">
    <property type="entry name" value="ANK_REPEAT"/>
    <property type="match status" value="3"/>
</dbReference>
<keyword evidence="3" id="KW-0812">Transmembrane</keyword>
<reference evidence="5" key="1">
    <citation type="submission" date="2020-09" db="EMBL/GenBank/DDBJ databases">
        <title>Genome-Enabled Discovery of Anthraquinone Biosynthesis in Senna tora.</title>
        <authorList>
            <person name="Kang S.-H."/>
            <person name="Pandey R.P."/>
            <person name="Lee C.-M."/>
            <person name="Sim J.-S."/>
            <person name="Jeong J.-T."/>
            <person name="Choi B.-S."/>
            <person name="Jung M."/>
            <person name="Ginzburg D."/>
            <person name="Zhao K."/>
            <person name="Won S.Y."/>
            <person name="Oh T.-J."/>
            <person name="Yu Y."/>
            <person name="Kim N.-H."/>
            <person name="Lee O.R."/>
            <person name="Lee T.-H."/>
            <person name="Bashyal P."/>
            <person name="Kim T.-S."/>
            <person name="Lee W.-H."/>
            <person name="Kawkins C."/>
            <person name="Kim C.-K."/>
            <person name="Kim J.S."/>
            <person name="Ahn B.O."/>
            <person name="Rhee S.Y."/>
            <person name="Sohng J.K."/>
        </authorList>
    </citation>
    <scope>NUCLEOTIDE SEQUENCE</scope>
    <source>
        <tissue evidence="5">Leaf</tissue>
    </source>
</reference>
<organism evidence="5 6">
    <name type="scientific">Senna tora</name>
    <dbReference type="NCBI Taxonomy" id="362788"/>
    <lineage>
        <taxon>Eukaryota</taxon>
        <taxon>Viridiplantae</taxon>
        <taxon>Streptophyta</taxon>
        <taxon>Embryophyta</taxon>
        <taxon>Tracheophyta</taxon>
        <taxon>Spermatophyta</taxon>
        <taxon>Magnoliopsida</taxon>
        <taxon>eudicotyledons</taxon>
        <taxon>Gunneridae</taxon>
        <taxon>Pentapetalae</taxon>
        <taxon>rosids</taxon>
        <taxon>fabids</taxon>
        <taxon>Fabales</taxon>
        <taxon>Fabaceae</taxon>
        <taxon>Caesalpinioideae</taxon>
        <taxon>Cassia clade</taxon>
        <taxon>Senna</taxon>
    </lineage>
</organism>
<dbReference type="OrthoDB" id="7729168at2759"/>
<proteinExistence type="predicted"/>
<dbReference type="InterPro" id="IPR026961">
    <property type="entry name" value="PGG_dom"/>
</dbReference>
<evidence type="ECO:0000256" key="1">
    <source>
        <dbReference type="ARBA" id="ARBA00004413"/>
    </source>
</evidence>
<protein>
    <submittedName>
        <fullName evidence="5">Ankyrin repeat-containing protein BDA1-like</fullName>
    </submittedName>
</protein>
<sequence length="535" mass="60510">MDQRLVDAAREGDVDALYKVLEDDPLRLKKVCLAPFAESPLHVAALAGRVDFVKHMIALMPSLSTHTNLQGLIPLHMASAEGYVDIVKELLKVKQLDDDEDEVNQCLVKDNDGFTPLHYAIFRGKIGVIGELISSCAECVEEVTAQGDTVLHLAMKANQFGVVKLLMERLKLLHNFQDLLKSKNKEGKTVHQLASTKEQLQVLNTGNVDEPDRREENHIIVEEETTVPVVPEPEAPEINTKTTMNEQEGKKYEFQNTVIVVATLIVSLTYQGLSNPPSTIFKQGTEIHWGCLSHHFFKFNFINSFKKCPAILAYSFLTTNTIIFLLSILLMLRTLRGHRAKLLRALLAILIQDYCVLLLAFSYYTAYFAWPLGFIIELYIFIEPLGKYWRKALRSLQRCICRASRTSGKGPITASGAGFTKIGIEILHIPNVDYQCSINRRDKYPIITITGSYIKPTNLVLNQSHNITGTLLFQKPLLLSWQFKESMNRSLQVLNNLHGNPMINDLEEPPLDCSIGNRFRHIRVIPVREINDGYR</sequence>
<dbReference type="SMART" id="SM00248">
    <property type="entry name" value="ANK"/>
    <property type="match status" value="4"/>
</dbReference>
<gene>
    <name evidence="5" type="ORF">G2W53_015945</name>
</gene>
<comment type="caution">
    <text evidence="5">The sequence shown here is derived from an EMBL/GenBank/DDBJ whole genome shotgun (WGS) entry which is preliminary data.</text>
</comment>
<keyword evidence="6" id="KW-1185">Reference proteome</keyword>
<name>A0A835CAX4_9FABA</name>
<dbReference type="EMBL" id="JAAIUW010000005">
    <property type="protein sequence ID" value="KAF7833612.1"/>
    <property type="molecule type" value="Genomic_DNA"/>
</dbReference>
<dbReference type="Pfam" id="PF13962">
    <property type="entry name" value="PGG"/>
    <property type="match status" value="1"/>
</dbReference>
<evidence type="ECO:0000313" key="5">
    <source>
        <dbReference type="EMBL" id="KAF7833612.1"/>
    </source>
</evidence>
<evidence type="ECO:0000313" key="6">
    <source>
        <dbReference type="Proteomes" id="UP000634136"/>
    </source>
</evidence>
<feature type="transmembrane region" description="Helical" evidence="3">
    <location>
        <begin position="311"/>
        <end position="330"/>
    </location>
</feature>
<keyword evidence="2" id="KW-0040">ANK repeat</keyword>
<evidence type="ECO:0000256" key="3">
    <source>
        <dbReference type="SAM" id="Phobius"/>
    </source>
</evidence>
<dbReference type="Proteomes" id="UP000634136">
    <property type="component" value="Unassembled WGS sequence"/>
</dbReference>
<keyword evidence="3" id="KW-0472">Membrane</keyword>
<accession>A0A835CAX4</accession>
<feature type="domain" description="PGG" evidence="4">
    <location>
        <begin position="253"/>
        <end position="363"/>
    </location>
</feature>
<feature type="transmembrane region" description="Helical" evidence="3">
    <location>
        <begin position="342"/>
        <end position="361"/>
    </location>
</feature>
<dbReference type="SUPFAM" id="SSF48403">
    <property type="entry name" value="Ankyrin repeat"/>
    <property type="match status" value="1"/>
</dbReference>